<evidence type="ECO:0000259" key="2">
    <source>
        <dbReference type="PROSITE" id="PS51819"/>
    </source>
</evidence>
<dbReference type="Gene3D" id="3.40.50.360">
    <property type="match status" value="1"/>
</dbReference>
<dbReference type="InterPro" id="IPR005025">
    <property type="entry name" value="FMN_Rdtase-like_dom"/>
</dbReference>
<dbReference type="Pfam" id="PF03358">
    <property type="entry name" value="FMN_red"/>
    <property type="match status" value="1"/>
</dbReference>
<reference evidence="3" key="1">
    <citation type="submission" date="2021-02" db="EMBL/GenBank/DDBJ databases">
        <authorList>
            <person name="Dougan E. K."/>
            <person name="Rhodes N."/>
            <person name="Thang M."/>
            <person name="Chan C."/>
        </authorList>
    </citation>
    <scope>NUCLEOTIDE SEQUENCE</scope>
</reference>
<dbReference type="EMBL" id="CAJNIZ010022224">
    <property type="protein sequence ID" value="CAE7459952.1"/>
    <property type="molecule type" value="Genomic_DNA"/>
</dbReference>
<dbReference type="PANTHER" id="PTHR30543">
    <property type="entry name" value="CHROMATE REDUCTASE"/>
    <property type="match status" value="1"/>
</dbReference>
<name>A0A812S0V3_SYMPI</name>
<dbReference type="AlphaFoldDB" id="A0A812S0V3"/>
<dbReference type="GO" id="GO:0010181">
    <property type="term" value="F:FMN binding"/>
    <property type="evidence" value="ECO:0007669"/>
    <property type="project" value="TreeGrafter"/>
</dbReference>
<dbReference type="SUPFAM" id="SSF52218">
    <property type="entry name" value="Flavoproteins"/>
    <property type="match status" value="1"/>
</dbReference>
<evidence type="ECO:0000256" key="1">
    <source>
        <dbReference type="ARBA" id="ARBA00022723"/>
    </source>
</evidence>
<proteinExistence type="predicted"/>
<gene>
    <name evidence="3" type="ORF">SPIL2461_LOCUS11450</name>
</gene>
<dbReference type="GO" id="GO:0005829">
    <property type="term" value="C:cytosol"/>
    <property type="evidence" value="ECO:0007669"/>
    <property type="project" value="TreeGrafter"/>
</dbReference>
<dbReference type="InterPro" id="IPR029068">
    <property type="entry name" value="Glyas_Bleomycin-R_OHBP_Dase"/>
</dbReference>
<dbReference type="GO" id="GO:0016491">
    <property type="term" value="F:oxidoreductase activity"/>
    <property type="evidence" value="ECO:0007669"/>
    <property type="project" value="InterPro"/>
</dbReference>
<dbReference type="GO" id="GO:0046872">
    <property type="term" value="F:metal ion binding"/>
    <property type="evidence" value="ECO:0007669"/>
    <property type="project" value="UniProtKB-KW"/>
</dbReference>
<evidence type="ECO:0000313" key="4">
    <source>
        <dbReference type="Proteomes" id="UP000649617"/>
    </source>
</evidence>
<dbReference type="InterPro" id="IPR029039">
    <property type="entry name" value="Flavoprotein-like_sf"/>
</dbReference>
<dbReference type="InterPro" id="IPR004360">
    <property type="entry name" value="Glyas_Fos-R_dOase_dom"/>
</dbReference>
<comment type="caution">
    <text evidence="3">The sequence shown here is derived from an EMBL/GenBank/DDBJ whole genome shotgun (WGS) entry which is preliminary data.</text>
</comment>
<dbReference type="OrthoDB" id="10285402at2759"/>
<protein>
    <recommendedName>
        <fullName evidence="2">VOC domain-containing protein</fullName>
    </recommendedName>
</protein>
<dbReference type="InterPro" id="IPR050712">
    <property type="entry name" value="NAD(P)H-dep_reductase"/>
</dbReference>
<dbReference type="SUPFAM" id="SSF54593">
    <property type="entry name" value="Glyoxalase/Bleomycin resistance protein/Dihydroxybiphenyl dioxygenase"/>
    <property type="match status" value="1"/>
</dbReference>
<dbReference type="PANTHER" id="PTHR30543:SF21">
    <property type="entry name" value="NAD(P)H-DEPENDENT FMN REDUCTASE LOT6"/>
    <property type="match status" value="1"/>
</dbReference>
<sequence>MQQILKINHVGLRVRSLEVTRQFYEKLGFEFIVGPIGPEPVAVMEHPSGVNINFILNASEDVPPVNLLMDVAAKHTGFTHIALEVDDLEAVEFVIRAAGIVITEAVSLPSGAEFFFVRDPDNNVLEFHQPDADIVALDINDYEMPLYSSDREAAHGIPDEAHRFYQDIGAADALLISFAEHNGSYTAAYKNLYDWTSRIDVKVYQNKPTVMLSTSPGPGGAANVLAAAATSAPFFGADLKASMSVPSFFDSFDTTSGCLNDSGLVKQLRATLSYLVEAV</sequence>
<dbReference type="InterPro" id="IPR018146">
    <property type="entry name" value="Glyoxalase_1_CS"/>
</dbReference>
<dbReference type="Pfam" id="PF00903">
    <property type="entry name" value="Glyoxalase"/>
    <property type="match status" value="1"/>
</dbReference>
<dbReference type="PROSITE" id="PS00934">
    <property type="entry name" value="GLYOXALASE_I_1"/>
    <property type="match status" value="1"/>
</dbReference>
<evidence type="ECO:0000313" key="3">
    <source>
        <dbReference type="EMBL" id="CAE7459952.1"/>
    </source>
</evidence>
<dbReference type="PROSITE" id="PS51819">
    <property type="entry name" value="VOC"/>
    <property type="match status" value="1"/>
</dbReference>
<organism evidence="3 4">
    <name type="scientific">Symbiodinium pilosum</name>
    <name type="common">Dinoflagellate</name>
    <dbReference type="NCBI Taxonomy" id="2952"/>
    <lineage>
        <taxon>Eukaryota</taxon>
        <taxon>Sar</taxon>
        <taxon>Alveolata</taxon>
        <taxon>Dinophyceae</taxon>
        <taxon>Suessiales</taxon>
        <taxon>Symbiodiniaceae</taxon>
        <taxon>Symbiodinium</taxon>
    </lineage>
</organism>
<dbReference type="InterPro" id="IPR037523">
    <property type="entry name" value="VOC_core"/>
</dbReference>
<keyword evidence="1" id="KW-0479">Metal-binding</keyword>
<dbReference type="Proteomes" id="UP000649617">
    <property type="component" value="Unassembled WGS sequence"/>
</dbReference>
<accession>A0A812S0V3</accession>
<feature type="domain" description="VOC" evidence="2">
    <location>
        <begin position="6"/>
        <end position="130"/>
    </location>
</feature>
<dbReference type="Gene3D" id="3.10.180.10">
    <property type="entry name" value="2,3-Dihydroxybiphenyl 1,2-Dioxygenase, domain 1"/>
    <property type="match status" value="1"/>
</dbReference>
<keyword evidence="4" id="KW-1185">Reference proteome</keyword>
<dbReference type="GO" id="GO:0004462">
    <property type="term" value="F:lactoylglutathione lyase activity"/>
    <property type="evidence" value="ECO:0007669"/>
    <property type="project" value="InterPro"/>
</dbReference>